<feature type="domain" description="CCHC-type" evidence="3">
    <location>
        <begin position="358"/>
        <end position="374"/>
    </location>
</feature>
<feature type="region of interest" description="Disordered" evidence="2">
    <location>
        <begin position="1"/>
        <end position="27"/>
    </location>
</feature>
<accession>A0A7I4XYE4</accession>
<feature type="region of interest" description="Disordered" evidence="2">
    <location>
        <begin position="423"/>
        <end position="444"/>
    </location>
</feature>
<dbReference type="OrthoDB" id="5872378at2759"/>
<dbReference type="WBParaSite" id="HCON_00027480-00001">
    <property type="protein sequence ID" value="HCON_00027480-00001"/>
    <property type="gene ID" value="HCON_00027480"/>
</dbReference>
<evidence type="ECO:0000313" key="5">
    <source>
        <dbReference type="WBParaSite" id="HCON_00027480-00001"/>
    </source>
</evidence>
<organism evidence="4 5">
    <name type="scientific">Haemonchus contortus</name>
    <name type="common">Barber pole worm</name>
    <dbReference type="NCBI Taxonomy" id="6289"/>
    <lineage>
        <taxon>Eukaryota</taxon>
        <taxon>Metazoa</taxon>
        <taxon>Ecdysozoa</taxon>
        <taxon>Nematoda</taxon>
        <taxon>Chromadorea</taxon>
        <taxon>Rhabditida</taxon>
        <taxon>Rhabditina</taxon>
        <taxon>Rhabditomorpha</taxon>
        <taxon>Strongyloidea</taxon>
        <taxon>Trichostrongylidae</taxon>
        <taxon>Haemonchus</taxon>
    </lineage>
</organism>
<sequence>MPITRSMSKSSSSSTLGAPAQLSDTMPVKDETVTGLSLPGLDDIQDDALLHGRDVKRLRDATTSALSQVWSDTCATAALLTRKINEGNAALTEKLNDSFAAVGQRLDSLPAIAMIQPDPQTPRVSTFSGASENGVQFSIWLRRLEDIMRMRPVPLTDEQQANYLIGHLDGVAREKVEELDSDAKRSYSAVVSHLTAFFESPQQRYVARQKLSACRQEPGESCTTFANRVLHLVRAATSGQDPATQKDRVLEEFVARLRSDVRYFVKLDNPSTFEQAVTKAQTVEQLLSEATAERLLHPASTPATVQVMSRPSRKGPPQSQRQAPQGNPFRPRMAPQASPWRQQLPSQSRAPRATEEVRCYNCNGIGHFAFSCPSARRSRTSGPRSQPRVAARPPPARRNNFENGTLPRPPQGNILCCDPPVGSAQPTTGYNNSHTSITQPTRRDMPTLRQTTRTSFLICIRGLHTSIPARTSLDSRKTQSPRRLHYTFIARSLRTGTWPPDSFAPFSRVDSWEIRHQQIECLFWKCLRSRTSSPSVSTQNSSPWNFWTTVSATTPTTYRPCHELHPALLAHYCILPPVRESCQFFTKS</sequence>
<keyword evidence="1" id="KW-0479">Metal-binding</keyword>
<dbReference type="SMART" id="SM00343">
    <property type="entry name" value="ZnF_C2HC"/>
    <property type="match status" value="1"/>
</dbReference>
<dbReference type="SUPFAM" id="SSF57756">
    <property type="entry name" value="Retrovirus zinc finger-like domains"/>
    <property type="match status" value="1"/>
</dbReference>
<proteinExistence type="predicted"/>
<evidence type="ECO:0000259" key="3">
    <source>
        <dbReference type="PROSITE" id="PS50158"/>
    </source>
</evidence>
<feature type="compositionally biased region" description="Polar residues" evidence="2">
    <location>
        <begin position="424"/>
        <end position="440"/>
    </location>
</feature>
<name>A0A7I4XYE4_HAECO</name>
<evidence type="ECO:0000313" key="4">
    <source>
        <dbReference type="Proteomes" id="UP000025227"/>
    </source>
</evidence>
<protein>
    <submittedName>
        <fullName evidence="5">CCHC-type domain-containing protein</fullName>
    </submittedName>
</protein>
<evidence type="ECO:0000256" key="1">
    <source>
        <dbReference type="PROSITE-ProRule" id="PRU00047"/>
    </source>
</evidence>
<reference evidence="5" key="1">
    <citation type="submission" date="2020-12" db="UniProtKB">
        <authorList>
            <consortium name="WormBaseParasite"/>
        </authorList>
    </citation>
    <scope>IDENTIFICATION</scope>
    <source>
        <strain evidence="5">MHco3</strain>
    </source>
</reference>
<dbReference type="InterPro" id="IPR036875">
    <property type="entry name" value="Znf_CCHC_sf"/>
</dbReference>
<dbReference type="PROSITE" id="PS50158">
    <property type="entry name" value="ZF_CCHC"/>
    <property type="match status" value="1"/>
</dbReference>
<dbReference type="GO" id="GO:0003676">
    <property type="term" value="F:nucleic acid binding"/>
    <property type="evidence" value="ECO:0007669"/>
    <property type="project" value="InterPro"/>
</dbReference>
<dbReference type="Pfam" id="PF00098">
    <property type="entry name" value="zf-CCHC"/>
    <property type="match status" value="1"/>
</dbReference>
<dbReference type="Proteomes" id="UP000025227">
    <property type="component" value="Unplaced"/>
</dbReference>
<dbReference type="PANTHER" id="PTHR46888:SF1">
    <property type="entry name" value="RIBONUCLEASE H"/>
    <property type="match status" value="1"/>
</dbReference>
<dbReference type="GO" id="GO:0019899">
    <property type="term" value="F:enzyme binding"/>
    <property type="evidence" value="ECO:0007669"/>
    <property type="project" value="UniProtKB-ARBA"/>
</dbReference>
<feature type="compositionally biased region" description="Low complexity" evidence="2">
    <location>
        <begin position="1"/>
        <end position="14"/>
    </location>
</feature>
<evidence type="ECO:0000256" key="2">
    <source>
        <dbReference type="SAM" id="MobiDB-lite"/>
    </source>
</evidence>
<feature type="region of interest" description="Disordered" evidence="2">
    <location>
        <begin position="295"/>
        <end position="352"/>
    </location>
</feature>
<keyword evidence="1" id="KW-0862">Zinc</keyword>
<dbReference type="GO" id="GO:0008270">
    <property type="term" value="F:zinc ion binding"/>
    <property type="evidence" value="ECO:0007669"/>
    <property type="project" value="UniProtKB-KW"/>
</dbReference>
<dbReference type="AlphaFoldDB" id="A0A7I4XYE4"/>
<keyword evidence="1" id="KW-0863">Zinc-finger</keyword>
<dbReference type="PANTHER" id="PTHR46888">
    <property type="entry name" value="ZINC KNUCKLE DOMAINCONTAINING PROTEIN-RELATED"/>
    <property type="match status" value="1"/>
</dbReference>
<dbReference type="Gene3D" id="4.10.60.10">
    <property type="entry name" value="Zinc finger, CCHC-type"/>
    <property type="match status" value="1"/>
</dbReference>
<feature type="region of interest" description="Disordered" evidence="2">
    <location>
        <begin position="371"/>
        <end position="411"/>
    </location>
</feature>
<feature type="compositionally biased region" description="Polar residues" evidence="2">
    <location>
        <begin position="339"/>
        <end position="349"/>
    </location>
</feature>
<dbReference type="GO" id="GO:0005737">
    <property type="term" value="C:cytoplasm"/>
    <property type="evidence" value="ECO:0007669"/>
    <property type="project" value="UniProtKB-ARBA"/>
</dbReference>
<keyword evidence="4" id="KW-1185">Reference proteome</keyword>
<dbReference type="InterPro" id="IPR001878">
    <property type="entry name" value="Znf_CCHC"/>
</dbReference>